<dbReference type="AlphaFoldDB" id="A0A1A9GNA7"/>
<gene>
    <name evidence="10" type="ORF">I601_2667</name>
</gene>
<feature type="domain" description="CAAX prenyl protease 1 N-terminal" evidence="9">
    <location>
        <begin position="49"/>
        <end position="209"/>
    </location>
</feature>
<feature type="transmembrane region" description="Helical" evidence="7">
    <location>
        <begin position="152"/>
        <end position="174"/>
    </location>
</feature>
<evidence type="ECO:0000256" key="1">
    <source>
        <dbReference type="ARBA" id="ARBA00022670"/>
    </source>
</evidence>
<evidence type="ECO:0000256" key="4">
    <source>
        <dbReference type="ARBA" id="ARBA00022833"/>
    </source>
</evidence>
<keyword evidence="1 6" id="KW-0645">Protease</keyword>
<dbReference type="RefSeq" id="WP_237089408.1">
    <property type="nucleotide sequence ID" value="NZ_CP015079.1"/>
</dbReference>
<evidence type="ECO:0000313" key="11">
    <source>
        <dbReference type="Proteomes" id="UP000077868"/>
    </source>
</evidence>
<comment type="similarity">
    <text evidence="6">Belongs to the peptidase M48 family.</text>
</comment>
<feature type="transmembrane region" description="Helical" evidence="7">
    <location>
        <begin position="181"/>
        <end position="203"/>
    </location>
</feature>
<evidence type="ECO:0000256" key="2">
    <source>
        <dbReference type="ARBA" id="ARBA00022723"/>
    </source>
</evidence>
<feature type="transmembrane region" description="Helical" evidence="7">
    <location>
        <begin position="73"/>
        <end position="93"/>
    </location>
</feature>
<feature type="transmembrane region" description="Helical" evidence="7">
    <location>
        <begin position="17"/>
        <end position="36"/>
    </location>
</feature>
<evidence type="ECO:0000259" key="8">
    <source>
        <dbReference type="Pfam" id="PF01435"/>
    </source>
</evidence>
<dbReference type="Gene3D" id="3.30.2010.10">
    <property type="entry name" value="Metalloproteases ('zincins'), catalytic domain"/>
    <property type="match status" value="1"/>
</dbReference>
<dbReference type="PATRIC" id="fig|1300347.3.peg.2659"/>
<feature type="transmembrane region" description="Helical" evidence="7">
    <location>
        <begin position="293"/>
        <end position="314"/>
    </location>
</feature>
<dbReference type="STRING" id="1300347.I601_2667"/>
<organism evidence="10 11">
    <name type="scientific">Nocardioides dokdonensis FR1436</name>
    <dbReference type="NCBI Taxonomy" id="1300347"/>
    <lineage>
        <taxon>Bacteria</taxon>
        <taxon>Bacillati</taxon>
        <taxon>Actinomycetota</taxon>
        <taxon>Actinomycetes</taxon>
        <taxon>Propionibacteriales</taxon>
        <taxon>Nocardioidaceae</taxon>
        <taxon>Nocardioides</taxon>
    </lineage>
</organism>
<evidence type="ECO:0000256" key="6">
    <source>
        <dbReference type="RuleBase" id="RU003983"/>
    </source>
</evidence>
<dbReference type="KEGG" id="ndk:I601_2667"/>
<evidence type="ECO:0000256" key="7">
    <source>
        <dbReference type="SAM" id="Phobius"/>
    </source>
</evidence>
<dbReference type="Proteomes" id="UP000077868">
    <property type="component" value="Chromosome"/>
</dbReference>
<dbReference type="Pfam" id="PF16491">
    <property type="entry name" value="Peptidase_M48_N"/>
    <property type="match status" value="1"/>
</dbReference>
<name>A0A1A9GNA7_9ACTN</name>
<keyword evidence="7" id="KW-0812">Transmembrane</keyword>
<dbReference type="PANTHER" id="PTHR10120">
    <property type="entry name" value="CAAX PRENYL PROTEASE 1"/>
    <property type="match status" value="1"/>
</dbReference>
<keyword evidence="7" id="KW-1133">Transmembrane helix</keyword>
<keyword evidence="3 6" id="KW-0378">Hydrolase</keyword>
<comment type="cofactor">
    <cofactor evidence="6">
        <name>Zn(2+)</name>
        <dbReference type="ChEBI" id="CHEBI:29105"/>
    </cofactor>
    <text evidence="6">Binds 1 zinc ion per subunit.</text>
</comment>
<evidence type="ECO:0000256" key="3">
    <source>
        <dbReference type="ARBA" id="ARBA00022801"/>
    </source>
</evidence>
<keyword evidence="11" id="KW-1185">Reference proteome</keyword>
<sequence>MTAVEPRSAVRPHVRTSWLVLLVAGAAFVLLAWWLVPWDPVPGGRPEPVDPEDYFTAAQITRAEEFSGWARTWSLSSLGVSLLVACVVGFTSLGRRLVARLPGPWWAQVVLTVAALEVAGRVITLPFAVLVRRLVREYGLSTQSWWGFARDLVVSEALTVVVTSVGLLALVWCARRFPRRWPAIAGGVLGVLVLLGSFVYPLLVEPLFNDFEPLEDGSLRSSILALADAEGVEVDEVLVADASRRTTTLNAYVSGFGQTRRVVLYDTLVQDLPEDQALSVVAHELVHARHDDVLVGSVLGAVGVAAVVGLGGVLLRRRDVGRASTVPLLLALLAVGTVLAAPLQNGLSRAVETRADVEALRYTGDAGAFVELQRQLAVRSLADPSPPRVLEWWFASHDGALRRIGLALPD</sequence>
<keyword evidence="2" id="KW-0479">Metal-binding</keyword>
<feature type="transmembrane region" description="Helical" evidence="7">
    <location>
        <begin position="105"/>
        <end position="132"/>
    </location>
</feature>
<keyword evidence="4 6" id="KW-0862">Zinc</keyword>
<evidence type="ECO:0000259" key="9">
    <source>
        <dbReference type="Pfam" id="PF16491"/>
    </source>
</evidence>
<dbReference type="GO" id="GO:0046872">
    <property type="term" value="F:metal ion binding"/>
    <property type="evidence" value="ECO:0007669"/>
    <property type="project" value="UniProtKB-KW"/>
</dbReference>
<feature type="transmembrane region" description="Helical" evidence="7">
    <location>
        <begin position="326"/>
        <end position="343"/>
    </location>
</feature>
<accession>A0A1A9GNA7</accession>
<evidence type="ECO:0000256" key="5">
    <source>
        <dbReference type="ARBA" id="ARBA00023049"/>
    </source>
</evidence>
<dbReference type="EMBL" id="CP015079">
    <property type="protein sequence ID" value="ANH39083.1"/>
    <property type="molecule type" value="Genomic_DNA"/>
</dbReference>
<keyword evidence="7" id="KW-0472">Membrane</keyword>
<feature type="domain" description="Peptidase M48" evidence="8">
    <location>
        <begin position="213"/>
        <end position="404"/>
    </location>
</feature>
<keyword evidence="5 6" id="KW-0482">Metalloprotease</keyword>
<dbReference type="GO" id="GO:0006508">
    <property type="term" value="P:proteolysis"/>
    <property type="evidence" value="ECO:0007669"/>
    <property type="project" value="UniProtKB-KW"/>
</dbReference>
<proteinExistence type="inferred from homology"/>
<reference evidence="10 11" key="1">
    <citation type="submission" date="2016-03" db="EMBL/GenBank/DDBJ databases">
        <title>Complete genome sequence of a soil Actinobacterium, Nocardioides dokdonensis FR1436.</title>
        <authorList>
            <person name="Kwon S.-K."/>
            <person name="Kim K."/>
            <person name="Kim J.F."/>
        </authorList>
    </citation>
    <scope>NUCLEOTIDE SEQUENCE [LARGE SCALE GENOMIC DNA]</scope>
    <source>
        <strain evidence="10 11">FR1436</strain>
    </source>
</reference>
<evidence type="ECO:0000313" key="10">
    <source>
        <dbReference type="EMBL" id="ANH39083.1"/>
    </source>
</evidence>
<protein>
    <submittedName>
        <fullName evidence="10">Heat shock protein HtpX</fullName>
    </submittedName>
</protein>
<dbReference type="Pfam" id="PF01435">
    <property type="entry name" value="Peptidase_M48"/>
    <property type="match status" value="1"/>
</dbReference>
<dbReference type="InterPro" id="IPR001915">
    <property type="entry name" value="Peptidase_M48"/>
</dbReference>
<keyword evidence="10" id="KW-0346">Stress response</keyword>
<dbReference type="GO" id="GO:0004222">
    <property type="term" value="F:metalloendopeptidase activity"/>
    <property type="evidence" value="ECO:0007669"/>
    <property type="project" value="InterPro"/>
</dbReference>
<dbReference type="InterPro" id="IPR032456">
    <property type="entry name" value="Peptidase_M48_N"/>
</dbReference>